<feature type="signal peptide" evidence="1">
    <location>
        <begin position="1"/>
        <end position="26"/>
    </location>
</feature>
<dbReference type="Pfam" id="PF08310">
    <property type="entry name" value="LGFP"/>
    <property type="match status" value="10"/>
</dbReference>
<evidence type="ECO:0000256" key="1">
    <source>
        <dbReference type="SAM" id="SignalP"/>
    </source>
</evidence>
<evidence type="ECO:0000313" key="3">
    <source>
        <dbReference type="Proteomes" id="UP000199406"/>
    </source>
</evidence>
<dbReference type="EMBL" id="FNBT01000003">
    <property type="protein sequence ID" value="SDF42947.1"/>
    <property type="molecule type" value="Genomic_DNA"/>
</dbReference>
<dbReference type="Proteomes" id="UP000199406">
    <property type="component" value="Unassembled WGS sequence"/>
</dbReference>
<protein>
    <submittedName>
        <fullName evidence="2">Uncharacterized conserved protein, contains LGFP repeats</fullName>
    </submittedName>
</protein>
<dbReference type="STRING" id="1550231.SAMN05660662_2188"/>
<proteinExistence type="predicted"/>
<sequence>MMRPLMRVLAVLVVVGASLLSPVATSTPAQQAQAADARLFDPGNIINDAVFFDGRAMTAAQIQDFLRSKSPSSCPDPALDSSPCLEDFRMDTTSQAADDLCAGYQGAIGESAATIIAKVAVSCRVSPRVILVLLQKEMGFITSSNPTAKMYDRAAGYYCPDIGTGWCHPDYAGLQKQLYNAARQYQRYAANPKSYSYRSGYNNTIQWSVPKSCGTSVVYIQNQATAGLYNYTPYRPNQAALDAGYGTGNSCSAYGNRNFWLYFTDWFGSTQHATGGAVVARAQASDTRSLIGSSTGNVICGLREGGCFQPFERGAIYWSPASGARIVRGPIHERWAGMKWETGRLGYPTGEEICGLKDGGCFQDFQHGAMYRSSSTGAQPVLGSVRKKWASTQWETGYLGYPTSAEKCGLTADGCYQVFQGGRIYWSSASGAHVMVSGPVWNAWKRQGYEKSALGYPTGEQICGLRDGGCFQDFRNGAMYWTPGTGARPVVGAIRTKWASTKWETGALGYPISAEACGRVDEGCYQRFEGGSIYWSRASGAHIVTTTGVIRDKWVALDKERGSLGYPTSDQECGLRDGACAQQFQGGTLTTSVHGTYLIRGATLATWAARDAHAGTLGNPIAKTACGRTDGGCYTRFQGGSIYWSRASGTHIVSATGVIRDKWVALDKERGRLGYPTSNQECGLRDGACAQQFQGGTLTTSVHGTYLLSGAVVATWTAEGAHAGRLGNPIAATACGRTDGGCYTRFQGGSLYWSRASGTHVINATGAIRDTWVALDKERGRLGYPTSDQRCGLKQDGCFQDFQGGHLYWSPTTGAHMVSGKIFTAWGAQGWETGALGYPTGAAVTTSSTITQAFQGGTLVQNRSTGNVTRR</sequence>
<reference evidence="3" key="1">
    <citation type="submission" date="2016-10" db="EMBL/GenBank/DDBJ databases">
        <authorList>
            <person name="Varghese N."/>
            <person name="Submissions S."/>
        </authorList>
    </citation>
    <scope>NUCLEOTIDE SEQUENCE [LARGE SCALE GENOMIC DNA]</scope>
    <source>
        <strain evidence="3">DSM 44268</strain>
    </source>
</reference>
<accession>A0A1G7L0B8</accession>
<evidence type="ECO:0000313" key="2">
    <source>
        <dbReference type="EMBL" id="SDF42947.1"/>
    </source>
</evidence>
<organism evidence="2 3">
    <name type="scientific">Blastococcus aurantiacus</name>
    <dbReference type="NCBI Taxonomy" id="1550231"/>
    <lineage>
        <taxon>Bacteria</taxon>
        <taxon>Bacillati</taxon>
        <taxon>Actinomycetota</taxon>
        <taxon>Actinomycetes</taxon>
        <taxon>Geodermatophilales</taxon>
        <taxon>Geodermatophilaceae</taxon>
        <taxon>Blastococcus</taxon>
    </lineage>
</organism>
<gene>
    <name evidence="2" type="ORF">SAMN05660662_2188</name>
</gene>
<feature type="chain" id="PRO_5039421207" evidence="1">
    <location>
        <begin position="27"/>
        <end position="871"/>
    </location>
</feature>
<dbReference type="AlphaFoldDB" id="A0A1G7L0B8"/>
<name>A0A1G7L0B8_9ACTN</name>
<dbReference type="OrthoDB" id="9764271at2"/>
<dbReference type="InterPro" id="IPR013207">
    <property type="entry name" value="LGFP"/>
</dbReference>
<keyword evidence="3" id="KW-1185">Reference proteome</keyword>
<keyword evidence="1" id="KW-0732">Signal</keyword>